<dbReference type="Pfam" id="PF00106">
    <property type="entry name" value="adh_short"/>
    <property type="match status" value="1"/>
</dbReference>
<accession>A0A382IMU5</accession>
<evidence type="ECO:0000313" key="4">
    <source>
        <dbReference type="EMBL" id="SVC00582.1"/>
    </source>
</evidence>
<dbReference type="SUPFAM" id="SSF51735">
    <property type="entry name" value="NAD(P)-binding Rossmann-fold domains"/>
    <property type="match status" value="1"/>
</dbReference>
<evidence type="ECO:0000256" key="2">
    <source>
        <dbReference type="ARBA" id="ARBA00023002"/>
    </source>
</evidence>
<dbReference type="PIRSF" id="PIRSF000126">
    <property type="entry name" value="11-beta-HSD1"/>
    <property type="match status" value="1"/>
</dbReference>
<dbReference type="PANTHER" id="PTHR44196">
    <property type="entry name" value="DEHYDROGENASE/REDUCTASE SDR FAMILY MEMBER 7B"/>
    <property type="match status" value="1"/>
</dbReference>
<evidence type="ECO:0000256" key="1">
    <source>
        <dbReference type="ARBA" id="ARBA00006484"/>
    </source>
</evidence>
<dbReference type="AlphaFoldDB" id="A0A382IMU5"/>
<dbReference type="InterPro" id="IPR036291">
    <property type="entry name" value="NAD(P)-bd_dom_sf"/>
</dbReference>
<feature type="domain" description="Ketoreductase" evidence="3">
    <location>
        <begin position="8"/>
        <end position="192"/>
    </location>
</feature>
<gene>
    <name evidence="4" type="ORF">METZ01_LOCUS253436</name>
</gene>
<dbReference type="Gene3D" id="3.40.50.720">
    <property type="entry name" value="NAD(P)-binding Rossmann-like Domain"/>
    <property type="match status" value="1"/>
</dbReference>
<keyword evidence="2" id="KW-0560">Oxidoreductase</keyword>
<reference evidence="4" key="1">
    <citation type="submission" date="2018-05" db="EMBL/GenBank/DDBJ databases">
        <authorList>
            <person name="Lanie J.A."/>
            <person name="Ng W.-L."/>
            <person name="Kazmierczak K.M."/>
            <person name="Andrzejewski T.M."/>
            <person name="Davidsen T.M."/>
            <person name="Wayne K.J."/>
            <person name="Tettelin H."/>
            <person name="Glass J.I."/>
            <person name="Rusch D."/>
            <person name="Podicherti R."/>
            <person name="Tsui H.-C.T."/>
            <person name="Winkler M.E."/>
        </authorList>
    </citation>
    <scope>NUCLEOTIDE SEQUENCE</scope>
</reference>
<name>A0A382IMU5_9ZZZZ</name>
<dbReference type="PANTHER" id="PTHR44196:SF1">
    <property type="entry name" value="DEHYDROGENASE_REDUCTASE SDR FAMILY MEMBER 7B"/>
    <property type="match status" value="1"/>
</dbReference>
<dbReference type="EMBL" id="UINC01068174">
    <property type="protein sequence ID" value="SVC00582.1"/>
    <property type="molecule type" value="Genomic_DNA"/>
</dbReference>
<organism evidence="4">
    <name type="scientific">marine metagenome</name>
    <dbReference type="NCBI Taxonomy" id="408172"/>
    <lineage>
        <taxon>unclassified sequences</taxon>
        <taxon>metagenomes</taxon>
        <taxon>ecological metagenomes</taxon>
    </lineage>
</organism>
<protein>
    <recommendedName>
        <fullName evidence="3">Ketoreductase domain-containing protein</fullName>
    </recommendedName>
</protein>
<dbReference type="GO" id="GO:0016491">
    <property type="term" value="F:oxidoreductase activity"/>
    <property type="evidence" value="ECO:0007669"/>
    <property type="project" value="UniProtKB-KW"/>
</dbReference>
<sequence length="270" mass="29914">MDEKLRGKTVLITGASEGVGRAIAETLSKQQMNLALISRSRDKLEQVAENVTKAGSKALVLNTDLRDPLAITTAVKTIKEKFGFLDILINNAGIASRGFWVDISLESELDIMTVNYTAPIMLIRSFLSDMLKADTGHIININSIAGLYAAPYQGAYCASKWSLLAYSESLAYELENTKVNISSIFPGPIATNFQNNPNFESFKNSPETVSAHLVAEIVLKTINNPRERVLLGPLWPLRLLAIKIANFNPRFFRKFIEKRNPAPKKLNCLD</sequence>
<dbReference type="InterPro" id="IPR020904">
    <property type="entry name" value="Sc_DH/Rdtase_CS"/>
</dbReference>
<dbReference type="InterPro" id="IPR057326">
    <property type="entry name" value="KR_dom"/>
</dbReference>
<dbReference type="InterPro" id="IPR002347">
    <property type="entry name" value="SDR_fam"/>
</dbReference>
<dbReference type="PROSITE" id="PS00061">
    <property type="entry name" value="ADH_SHORT"/>
    <property type="match status" value="1"/>
</dbReference>
<proteinExistence type="inferred from homology"/>
<dbReference type="PRINTS" id="PR00080">
    <property type="entry name" value="SDRFAMILY"/>
</dbReference>
<dbReference type="PRINTS" id="PR00081">
    <property type="entry name" value="GDHRDH"/>
</dbReference>
<dbReference type="SMART" id="SM00822">
    <property type="entry name" value="PKS_KR"/>
    <property type="match status" value="1"/>
</dbReference>
<comment type="similarity">
    <text evidence="1">Belongs to the short-chain dehydrogenases/reductases (SDR) family.</text>
</comment>
<dbReference type="GO" id="GO:0016020">
    <property type="term" value="C:membrane"/>
    <property type="evidence" value="ECO:0007669"/>
    <property type="project" value="TreeGrafter"/>
</dbReference>
<evidence type="ECO:0000259" key="3">
    <source>
        <dbReference type="SMART" id="SM00822"/>
    </source>
</evidence>